<dbReference type="GO" id="GO:0003677">
    <property type="term" value="F:DNA binding"/>
    <property type="evidence" value="ECO:0007669"/>
    <property type="project" value="UniProtKB-KW"/>
</dbReference>
<dbReference type="GO" id="GO:0043625">
    <property type="term" value="C:delta DNA polymerase complex"/>
    <property type="evidence" value="ECO:0000318"/>
    <property type="project" value="GO_Central"/>
</dbReference>
<sequence length="404" mass="46053">NPCFVHGFEPYFYANCPSGMGPDDISRVHQILEGKMKETNNNYKAPKCIRRIELVQKRSTMHYQQETSHPFLKIVVALPTMVASCRGILDRGIHIDGLGMKSFMTYESNINFSLQVPRGKYNKISRSLSNCQLEFYCLFSDLISHAPEGEFSTMAPFRILSFDIECAGRKDHFPDPSHDPSIHIANVITLLGEGLPFVRNVMTLKSCSSIADVDDLVREVDPNIIIGYNICKFDMPYLIERADVLGIAEFPMLGRIRNSSVSIKDTTFSSRQHGTRESKEVTMEGRVQFDLLQAIQRDYKLSSYSLNFVSAHFLNEQKEDVHHSIISDLHNGNSDTRKSLVVYCLKNAYLPQRLLDKLMFIYNYVEMARVTSVPLSFILSRGQSIKVMSQLFRKAKQKNLIIPN</sequence>
<evidence type="ECO:0000313" key="13">
    <source>
        <dbReference type="Proteomes" id="UP000030748"/>
    </source>
</evidence>
<evidence type="ECO:0000259" key="11">
    <source>
        <dbReference type="Pfam" id="PF24055"/>
    </source>
</evidence>
<accession>A0A022PU56</accession>
<dbReference type="FunFam" id="3.30.420.10:FF:000004">
    <property type="entry name" value="DNA polymerase"/>
    <property type="match status" value="1"/>
</dbReference>
<dbReference type="EC" id="2.7.7.7" evidence="2"/>
<dbReference type="InterPro" id="IPR012337">
    <property type="entry name" value="RNaseH-like_sf"/>
</dbReference>
<dbReference type="InterPro" id="IPR006133">
    <property type="entry name" value="DNA-dir_DNA_pol_B_exonuc"/>
</dbReference>
<evidence type="ECO:0000256" key="7">
    <source>
        <dbReference type="ARBA" id="ARBA00023125"/>
    </source>
</evidence>
<dbReference type="SUPFAM" id="SSF53098">
    <property type="entry name" value="Ribonuclease H-like"/>
    <property type="match status" value="1"/>
</dbReference>
<evidence type="ECO:0000256" key="2">
    <source>
        <dbReference type="ARBA" id="ARBA00012417"/>
    </source>
</evidence>
<evidence type="ECO:0000256" key="5">
    <source>
        <dbReference type="ARBA" id="ARBA00022705"/>
    </source>
</evidence>
<dbReference type="PANTHER" id="PTHR10322">
    <property type="entry name" value="DNA POLYMERASE CATALYTIC SUBUNIT"/>
    <property type="match status" value="1"/>
</dbReference>
<dbReference type="SMART" id="SM00486">
    <property type="entry name" value="POLBc"/>
    <property type="match status" value="1"/>
</dbReference>
<comment type="similarity">
    <text evidence="1">Belongs to the DNA polymerase type-B family.</text>
</comment>
<evidence type="ECO:0000256" key="8">
    <source>
        <dbReference type="ARBA" id="ARBA00024411"/>
    </source>
</evidence>
<evidence type="ECO:0000256" key="1">
    <source>
        <dbReference type="ARBA" id="ARBA00005755"/>
    </source>
</evidence>
<keyword evidence="6" id="KW-0239">DNA-directed DNA polymerase</keyword>
<evidence type="ECO:0000259" key="10">
    <source>
        <dbReference type="Pfam" id="PF03104"/>
    </source>
</evidence>
<dbReference type="InterPro" id="IPR006172">
    <property type="entry name" value="DNA-dir_DNA_pol_B"/>
</dbReference>
<evidence type="ECO:0000313" key="12">
    <source>
        <dbReference type="EMBL" id="EYU19049.1"/>
    </source>
</evidence>
<keyword evidence="3" id="KW-0808">Transferase</keyword>
<evidence type="ECO:0000256" key="6">
    <source>
        <dbReference type="ARBA" id="ARBA00022932"/>
    </source>
</evidence>
<dbReference type="InterPro" id="IPR050240">
    <property type="entry name" value="DNA_pol_type-B"/>
</dbReference>
<protein>
    <recommendedName>
        <fullName evidence="8">DNA polymerase delta catalytic subunit</fullName>
        <ecNumber evidence="2">2.7.7.7</ecNumber>
    </recommendedName>
</protein>
<reference evidence="12 13" key="1">
    <citation type="journal article" date="2013" name="Proc. Natl. Acad. Sci. U.S.A.">
        <title>Fine-scale variation in meiotic recombination in Mimulus inferred from population shotgun sequencing.</title>
        <authorList>
            <person name="Hellsten U."/>
            <person name="Wright K.M."/>
            <person name="Jenkins J."/>
            <person name="Shu S."/>
            <person name="Yuan Y."/>
            <person name="Wessler S.R."/>
            <person name="Schmutz J."/>
            <person name="Willis J.H."/>
            <person name="Rokhsar D.S."/>
        </authorList>
    </citation>
    <scope>NUCLEOTIDE SEQUENCE [LARGE SCALE GENOMIC DNA]</scope>
    <source>
        <strain evidence="13">cv. DUN x IM62</strain>
    </source>
</reference>
<feature type="domain" description="DNA polymerase delta/zeta catalytic subunit N-terminal" evidence="11">
    <location>
        <begin position="7"/>
        <end position="82"/>
    </location>
</feature>
<dbReference type="GO" id="GO:0006261">
    <property type="term" value="P:DNA-templated DNA replication"/>
    <property type="evidence" value="ECO:0000318"/>
    <property type="project" value="GO_Central"/>
</dbReference>
<dbReference type="InterPro" id="IPR056435">
    <property type="entry name" value="DPOD/Z_N"/>
</dbReference>
<dbReference type="PANTHER" id="PTHR10322:SF23">
    <property type="entry name" value="DNA POLYMERASE DELTA CATALYTIC SUBUNIT"/>
    <property type="match status" value="1"/>
</dbReference>
<dbReference type="GO" id="GO:0045004">
    <property type="term" value="P:DNA replication proofreading"/>
    <property type="evidence" value="ECO:0000318"/>
    <property type="project" value="GO_Central"/>
</dbReference>
<dbReference type="STRING" id="4155.A0A022PU56"/>
<dbReference type="GO" id="GO:0006287">
    <property type="term" value="P:base-excision repair, gap-filling"/>
    <property type="evidence" value="ECO:0000318"/>
    <property type="project" value="GO_Central"/>
</dbReference>
<dbReference type="EMBL" id="KI632307">
    <property type="protein sequence ID" value="EYU19049.1"/>
    <property type="molecule type" value="Genomic_DNA"/>
</dbReference>
<feature type="non-terminal residue" evidence="12">
    <location>
        <position position="404"/>
    </location>
</feature>
<dbReference type="Pfam" id="PF03104">
    <property type="entry name" value="DNA_pol_B_exo1"/>
    <property type="match status" value="1"/>
</dbReference>
<dbReference type="GO" id="GO:0003887">
    <property type="term" value="F:DNA-directed DNA polymerase activity"/>
    <property type="evidence" value="ECO:0000318"/>
    <property type="project" value="GO_Central"/>
</dbReference>
<keyword evidence="7" id="KW-0238">DNA-binding</keyword>
<dbReference type="GO" id="GO:0006297">
    <property type="term" value="P:nucleotide-excision repair, DNA gap filling"/>
    <property type="evidence" value="ECO:0000318"/>
    <property type="project" value="GO_Central"/>
</dbReference>
<evidence type="ECO:0000256" key="4">
    <source>
        <dbReference type="ARBA" id="ARBA00022695"/>
    </source>
</evidence>
<name>A0A022PU56_ERYGU</name>
<feature type="domain" description="DNA-directed DNA polymerase family B exonuclease" evidence="10">
    <location>
        <begin position="122"/>
        <end position="308"/>
    </location>
</feature>
<keyword evidence="13" id="KW-1185">Reference proteome</keyword>
<dbReference type="Gene3D" id="2.40.50.730">
    <property type="match status" value="1"/>
</dbReference>
<dbReference type="Pfam" id="PF24055">
    <property type="entry name" value="POL3_N"/>
    <property type="match status" value="1"/>
</dbReference>
<dbReference type="AlphaFoldDB" id="A0A022PU56"/>
<dbReference type="InterPro" id="IPR036397">
    <property type="entry name" value="RNaseH_sf"/>
</dbReference>
<proteinExistence type="inferred from homology"/>
<evidence type="ECO:0000256" key="9">
    <source>
        <dbReference type="ARBA" id="ARBA00049244"/>
    </source>
</evidence>
<organism evidence="12 13">
    <name type="scientific">Erythranthe guttata</name>
    <name type="common">Yellow monkey flower</name>
    <name type="synonym">Mimulus guttatus</name>
    <dbReference type="NCBI Taxonomy" id="4155"/>
    <lineage>
        <taxon>Eukaryota</taxon>
        <taxon>Viridiplantae</taxon>
        <taxon>Streptophyta</taxon>
        <taxon>Embryophyta</taxon>
        <taxon>Tracheophyta</taxon>
        <taxon>Spermatophyta</taxon>
        <taxon>Magnoliopsida</taxon>
        <taxon>eudicotyledons</taxon>
        <taxon>Gunneridae</taxon>
        <taxon>Pentapetalae</taxon>
        <taxon>asterids</taxon>
        <taxon>lamiids</taxon>
        <taxon>Lamiales</taxon>
        <taxon>Phrymaceae</taxon>
        <taxon>Erythranthe</taxon>
    </lineage>
</organism>
<feature type="non-terminal residue" evidence="12">
    <location>
        <position position="1"/>
    </location>
</feature>
<dbReference type="Gene3D" id="3.30.420.10">
    <property type="entry name" value="Ribonuclease H-like superfamily/Ribonuclease H"/>
    <property type="match status" value="1"/>
</dbReference>
<dbReference type="GO" id="GO:0008296">
    <property type="term" value="F:3'-5'-DNA exonuclease activity"/>
    <property type="evidence" value="ECO:0000318"/>
    <property type="project" value="GO_Central"/>
</dbReference>
<dbReference type="Proteomes" id="UP000030748">
    <property type="component" value="Unassembled WGS sequence"/>
</dbReference>
<dbReference type="Gene3D" id="3.30.342.10">
    <property type="entry name" value="DNA Polymerase, chain B, domain 1"/>
    <property type="match status" value="1"/>
</dbReference>
<comment type="catalytic activity">
    <reaction evidence="9">
        <text>DNA(n) + a 2'-deoxyribonucleoside 5'-triphosphate = DNA(n+1) + diphosphate</text>
        <dbReference type="Rhea" id="RHEA:22508"/>
        <dbReference type="Rhea" id="RHEA-COMP:17339"/>
        <dbReference type="Rhea" id="RHEA-COMP:17340"/>
        <dbReference type="ChEBI" id="CHEBI:33019"/>
        <dbReference type="ChEBI" id="CHEBI:61560"/>
        <dbReference type="ChEBI" id="CHEBI:173112"/>
        <dbReference type="EC" id="2.7.7.7"/>
    </reaction>
</comment>
<keyword evidence="5" id="KW-0235">DNA replication</keyword>
<dbReference type="CDD" id="cd05777">
    <property type="entry name" value="DNA_polB_delta_exo"/>
    <property type="match status" value="1"/>
</dbReference>
<evidence type="ECO:0000256" key="3">
    <source>
        <dbReference type="ARBA" id="ARBA00022679"/>
    </source>
</evidence>
<dbReference type="GO" id="GO:0000166">
    <property type="term" value="F:nucleotide binding"/>
    <property type="evidence" value="ECO:0007669"/>
    <property type="project" value="InterPro"/>
</dbReference>
<gene>
    <name evidence="12" type="ORF">MIMGU_mgv1a019916mg</name>
</gene>
<keyword evidence="4" id="KW-0548">Nucleotidyltransferase</keyword>